<dbReference type="InParanoid" id="A0A0V0QUI7"/>
<evidence type="ECO:0000256" key="1">
    <source>
        <dbReference type="SAM" id="MobiDB-lite"/>
    </source>
</evidence>
<reference evidence="2 3" key="1">
    <citation type="journal article" date="2015" name="Sci. Rep.">
        <title>Genome of the facultative scuticociliatosis pathogen Pseudocohnilembus persalinus provides insight into its virulence through horizontal gene transfer.</title>
        <authorList>
            <person name="Xiong J."/>
            <person name="Wang G."/>
            <person name="Cheng J."/>
            <person name="Tian M."/>
            <person name="Pan X."/>
            <person name="Warren A."/>
            <person name="Jiang C."/>
            <person name="Yuan D."/>
            <person name="Miao W."/>
        </authorList>
    </citation>
    <scope>NUCLEOTIDE SEQUENCE [LARGE SCALE GENOMIC DNA]</scope>
    <source>
        <strain evidence="2">36N120E</strain>
    </source>
</reference>
<protein>
    <submittedName>
        <fullName evidence="2">Uncharacterized protein</fullName>
    </submittedName>
</protein>
<sequence length="313" mass="37254">MQGIQESPIQAGKKTESEKQRDEQRLISFEQEQKLENFQKKFQNQDINQSLFDLEQELQKSQNYMLNQINDNKVIMGELVKELEGIDGELKNYQVVLNSNQEKLLIQSNKLRNVNQQREVYETRQQNMLQLQDVLEMLLKPLELNQEEKKILQNSVFTKQSIEQGEAIIQKFINYLKMTEVDTDNLSILSEKQQEIVQILQKFQQKLFRSLEQDSKACLEEYEHNLEKNKFFIDSSVFKFRVEKKKKLFSFLTYLDKENGVEQLVSYFTDEYFNLMEGGMQNLEKRLEKQFGEAFQSISQEEYCVNWEVLGEN</sequence>
<comment type="caution">
    <text evidence="2">The sequence shown here is derived from an EMBL/GenBank/DDBJ whole genome shotgun (WGS) entry which is preliminary data.</text>
</comment>
<dbReference type="AlphaFoldDB" id="A0A0V0QUI7"/>
<keyword evidence="3" id="KW-1185">Reference proteome</keyword>
<evidence type="ECO:0000313" key="2">
    <source>
        <dbReference type="EMBL" id="KRX06083.1"/>
    </source>
</evidence>
<evidence type="ECO:0000313" key="3">
    <source>
        <dbReference type="Proteomes" id="UP000054937"/>
    </source>
</evidence>
<feature type="compositionally biased region" description="Basic and acidic residues" evidence="1">
    <location>
        <begin position="13"/>
        <end position="23"/>
    </location>
</feature>
<organism evidence="2 3">
    <name type="scientific">Pseudocohnilembus persalinus</name>
    <name type="common">Ciliate</name>
    <dbReference type="NCBI Taxonomy" id="266149"/>
    <lineage>
        <taxon>Eukaryota</taxon>
        <taxon>Sar</taxon>
        <taxon>Alveolata</taxon>
        <taxon>Ciliophora</taxon>
        <taxon>Intramacronucleata</taxon>
        <taxon>Oligohymenophorea</taxon>
        <taxon>Scuticociliatia</taxon>
        <taxon>Philasterida</taxon>
        <taxon>Pseudocohnilembidae</taxon>
        <taxon>Pseudocohnilembus</taxon>
    </lineage>
</organism>
<gene>
    <name evidence="2" type="ORF">PPERSA_09695</name>
</gene>
<proteinExistence type="predicted"/>
<name>A0A0V0QUI7_PSEPJ</name>
<accession>A0A0V0QUI7</accession>
<feature type="region of interest" description="Disordered" evidence="1">
    <location>
        <begin position="1"/>
        <end position="23"/>
    </location>
</feature>
<dbReference type="Proteomes" id="UP000054937">
    <property type="component" value="Unassembled WGS sequence"/>
</dbReference>
<dbReference type="EMBL" id="LDAU01000101">
    <property type="protein sequence ID" value="KRX06083.1"/>
    <property type="molecule type" value="Genomic_DNA"/>
</dbReference>